<dbReference type="InterPro" id="IPR043129">
    <property type="entry name" value="ATPase_NBD"/>
</dbReference>
<evidence type="ECO:0000313" key="1">
    <source>
        <dbReference type="EMBL" id="MBE9396822.1"/>
    </source>
</evidence>
<name>A0A8J7FLR8_9GAMM</name>
<protein>
    <recommendedName>
        <fullName evidence="3">MSHA biogenesis protein MshI</fullName>
    </recommendedName>
</protein>
<dbReference type="SUPFAM" id="SSF53067">
    <property type="entry name" value="Actin-like ATPase domain"/>
    <property type="match status" value="1"/>
</dbReference>
<evidence type="ECO:0000313" key="2">
    <source>
        <dbReference type="Proteomes" id="UP000640333"/>
    </source>
</evidence>
<comment type="caution">
    <text evidence="1">The sequence shown here is derived from an EMBL/GenBank/DDBJ whole genome shotgun (WGS) entry which is preliminary data.</text>
</comment>
<dbReference type="Gene3D" id="3.30.420.380">
    <property type="match status" value="1"/>
</dbReference>
<reference evidence="1" key="1">
    <citation type="submission" date="2020-10" db="EMBL/GenBank/DDBJ databases">
        <title>Bacterium isolated from coastal waters sediment.</title>
        <authorList>
            <person name="Chen R.-J."/>
            <person name="Lu D.-C."/>
            <person name="Zhu K.-L."/>
            <person name="Du Z.-J."/>
        </authorList>
    </citation>
    <scope>NUCLEOTIDE SEQUENCE</scope>
    <source>
        <strain evidence="1">N1Y112</strain>
    </source>
</reference>
<keyword evidence="2" id="KW-1185">Reference proteome</keyword>
<evidence type="ECO:0008006" key="3">
    <source>
        <dbReference type="Google" id="ProtNLM"/>
    </source>
</evidence>
<dbReference type="AlphaFoldDB" id="A0A8J7FLR8"/>
<gene>
    <name evidence="1" type="ORF">IOQ59_06045</name>
</gene>
<dbReference type="Proteomes" id="UP000640333">
    <property type="component" value="Unassembled WGS sequence"/>
</dbReference>
<dbReference type="EMBL" id="JADEYS010000005">
    <property type="protein sequence ID" value="MBE9396822.1"/>
    <property type="molecule type" value="Genomic_DNA"/>
</dbReference>
<sequence>MDVKQIAANFPFLKKKGQAKGLTALALVDGGVALAHVSSGKKSALTVCEFIETPSPFTDIKLLRDRIDALGLTGSQTVGVLDQGAYQLLLVDAPDVPDEEMADALRWRVKDLVGFDIENSTIDYIELPEDAYRGRSRMVYAVVAEKSQTERLASWIEELGLAPAVVDIPELALLNITKKLADEEAGLVLFHLGSPSSSVSLLSQEAMYFTRTLSYDVQHADLNPHQSASSAVLELQRSLDYYESQVGKSPCVKLLVLPIQVGETALMTELRSNLPLEVQSLDLVDVVTAEKALNVETQQRCLLAVAAACRSLLTSQGSTAK</sequence>
<organism evidence="1 2">
    <name type="scientific">Pontibacterium sinense</name>
    <dbReference type="NCBI Taxonomy" id="2781979"/>
    <lineage>
        <taxon>Bacteria</taxon>
        <taxon>Pseudomonadati</taxon>
        <taxon>Pseudomonadota</taxon>
        <taxon>Gammaproteobacteria</taxon>
        <taxon>Oceanospirillales</taxon>
        <taxon>Oceanospirillaceae</taxon>
        <taxon>Pontibacterium</taxon>
    </lineage>
</organism>
<accession>A0A8J7FLR8</accession>
<proteinExistence type="predicted"/>
<dbReference type="RefSeq" id="WP_193952380.1">
    <property type="nucleotide sequence ID" value="NZ_JADEYS010000005.1"/>
</dbReference>